<dbReference type="InterPro" id="IPR038277">
    <property type="entry name" value="UreF_sf"/>
</dbReference>
<protein>
    <recommendedName>
        <fullName evidence="3">Urease accessory protein UreF</fullName>
    </recommendedName>
</protein>
<comment type="subcellular location">
    <subcellularLocation>
        <location evidence="3">Cytoplasm</location>
    </subcellularLocation>
</comment>
<evidence type="ECO:0000256" key="3">
    <source>
        <dbReference type="HAMAP-Rule" id="MF_01385"/>
    </source>
</evidence>
<dbReference type="OrthoDB" id="9798772at2"/>
<dbReference type="SMR" id="A0A2T5K0E2"/>
<dbReference type="PANTHER" id="PTHR33620">
    <property type="entry name" value="UREASE ACCESSORY PROTEIN F"/>
    <property type="match status" value="1"/>
</dbReference>
<comment type="function">
    <text evidence="3">Required for maturation of urease via the functional incorporation of the urease nickel metallocenter.</text>
</comment>
<dbReference type="Proteomes" id="UP000244060">
    <property type="component" value="Unassembled WGS sequence"/>
</dbReference>
<gene>
    <name evidence="3" type="primary">ureF</name>
    <name evidence="4" type="ORF">C8J28_11349</name>
</gene>
<dbReference type="AlphaFoldDB" id="A0A2T5K0E2"/>
<dbReference type="PIRSF" id="PIRSF009467">
    <property type="entry name" value="Ureas_acces_UreF"/>
    <property type="match status" value="1"/>
</dbReference>
<evidence type="ECO:0000256" key="1">
    <source>
        <dbReference type="ARBA" id="ARBA00022988"/>
    </source>
</evidence>
<organism evidence="4 5">
    <name type="scientific">Cereibacter azotoformans</name>
    <dbReference type="NCBI Taxonomy" id="43057"/>
    <lineage>
        <taxon>Bacteria</taxon>
        <taxon>Pseudomonadati</taxon>
        <taxon>Pseudomonadota</taxon>
        <taxon>Alphaproteobacteria</taxon>
        <taxon>Rhodobacterales</taxon>
        <taxon>Paracoccaceae</taxon>
        <taxon>Cereibacter</taxon>
    </lineage>
</organism>
<keyword evidence="2 3" id="KW-0143">Chaperone</keyword>
<dbReference type="InterPro" id="IPR002639">
    <property type="entry name" value="UreF"/>
</dbReference>
<sequence length="210" mass="22108">MSRALLTLVQWLSPAFPTGAFAYSHGLEWAIAEGEVQDAAGVEQWVADILRFGSGRTDAILLAHALKGHDLEALSDLARALAPSAERLRETEEQGAAFAATTAALTGRALPPRPLPVAIGQAAAALGRPVTEVLELTLHAFAANLVSAAVRFVPLGQTEGQAILSSLHPLIEEIARESAEAPIEAIGSAAVRGDLAAMRHETQQVRIFKT</sequence>
<evidence type="ECO:0000313" key="5">
    <source>
        <dbReference type="Proteomes" id="UP000244060"/>
    </source>
</evidence>
<comment type="subunit">
    <text evidence="3">UreD, UreF and UreG form a complex that acts as a GTP-hydrolysis-dependent molecular chaperone, activating the urease apoprotein by helping to assemble the nickel containing metallocenter of UreC. The UreE protein probably delivers the nickel.</text>
</comment>
<comment type="similarity">
    <text evidence="3">Belongs to the UreF family.</text>
</comment>
<keyword evidence="5" id="KW-1185">Reference proteome</keyword>
<comment type="caution">
    <text evidence="4">The sequence shown here is derived from an EMBL/GenBank/DDBJ whole genome shotgun (WGS) entry which is preliminary data.</text>
</comment>
<keyword evidence="3" id="KW-0963">Cytoplasm</keyword>
<evidence type="ECO:0000256" key="2">
    <source>
        <dbReference type="ARBA" id="ARBA00023186"/>
    </source>
</evidence>
<dbReference type="EMBL" id="QAOT01000013">
    <property type="protein sequence ID" value="PTR15902.1"/>
    <property type="molecule type" value="Genomic_DNA"/>
</dbReference>
<accession>A0A2T5K0E2</accession>
<dbReference type="Pfam" id="PF01730">
    <property type="entry name" value="UreF"/>
    <property type="match status" value="1"/>
</dbReference>
<dbReference type="HAMAP" id="MF_01385">
    <property type="entry name" value="UreF"/>
    <property type="match status" value="1"/>
</dbReference>
<dbReference type="Gene3D" id="1.10.4190.10">
    <property type="entry name" value="Urease accessory protein UreF"/>
    <property type="match status" value="1"/>
</dbReference>
<evidence type="ECO:0000313" key="4">
    <source>
        <dbReference type="EMBL" id="PTR15902.1"/>
    </source>
</evidence>
<dbReference type="PANTHER" id="PTHR33620:SF1">
    <property type="entry name" value="UREASE ACCESSORY PROTEIN F"/>
    <property type="match status" value="1"/>
</dbReference>
<keyword evidence="1 3" id="KW-0996">Nickel insertion</keyword>
<reference evidence="4 5" key="1">
    <citation type="submission" date="2018-04" db="EMBL/GenBank/DDBJ databases">
        <title>Genomic Encyclopedia of Type Strains, Phase III (KMG-III): the genomes of soil and plant-associated and newly described type strains.</title>
        <authorList>
            <person name="Whitman W."/>
        </authorList>
    </citation>
    <scope>NUCLEOTIDE SEQUENCE [LARGE SCALE GENOMIC DNA]</scope>
    <source>
        <strain evidence="4 5">KA25</strain>
    </source>
</reference>
<proteinExistence type="inferred from homology"/>
<name>A0A2T5K0E2_9RHOB</name>
<dbReference type="RefSeq" id="WP_011908030.1">
    <property type="nucleotide sequence ID" value="NZ_CP089965.1"/>
</dbReference>
<dbReference type="GO" id="GO:0016151">
    <property type="term" value="F:nickel cation binding"/>
    <property type="evidence" value="ECO:0007669"/>
    <property type="project" value="UniProtKB-UniRule"/>
</dbReference>
<dbReference type="GO" id="GO:0005737">
    <property type="term" value="C:cytoplasm"/>
    <property type="evidence" value="ECO:0007669"/>
    <property type="project" value="UniProtKB-SubCell"/>
</dbReference>